<dbReference type="SUPFAM" id="SSF75011">
    <property type="entry name" value="3-carboxy-cis,cis-mucoante lactonizing enzyme"/>
    <property type="match status" value="1"/>
</dbReference>
<keyword evidence="4" id="KW-1185">Reference proteome</keyword>
<comment type="caution">
    <text evidence="3">The sequence shown here is derived from an EMBL/GenBank/DDBJ whole genome shotgun (WGS) entry which is preliminary data.</text>
</comment>
<feature type="non-terminal residue" evidence="3">
    <location>
        <position position="1"/>
    </location>
</feature>
<gene>
    <name evidence="3" type="ORF">DZA28_30090</name>
</gene>
<sequence>ATVEVRDANGTVIGTGVVGANGTFLIDLNPAAQPGEQLSLVQTDPSGNASVATEYDVPLTTAPDSPSNLAIDADGTTLTGTAPAGTRVEVHDANGTLIGSAIANADGSFSIELNPAQANGELLDVVAIDDGGVSSLPAQINAPDITAPAAPTELAVSADGSVVTGRAEPGSTVRIVAADGSELGTALVGPTGVFSLNLNPPQVDGEVLQATATDAAGNTSVTSSVTAPDIDGGDTTPPEAPTNLVIGLAGSQLSGRGEAGSTVQVRDAAGNILATGTVAADGTFTVTLDPAVNDGSTLQVTLTDAAGNVSQPGSVTSADLLPPAQPTDLALTDGVTFTGRGEPGATVQVRDAAGNLIGTGVVGADGLFSIALSPAQANGEALDIRQVDAAGNSSIPLEFTAPDITPPEAVTDILVGPGGTALSGRGEPGATVEVRDANGTVIGTG</sequence>
<feature type="domain" description="Bacterial Ig" evidence="2">
    <location>
        <begin position="1"/>
        <end position="57"/>
    </location>
</feature>
<reference evidence="3 4" key="1">
    <citation type="journal article" date="2019" name="Biocontrol Sci. Technol.">
        <title>Pseudomonas putida strain B2017 produced as technical grade active ingredient controls fungal and bacterial crop diseases.</title>
        <authorList>
            <person name="Oliver C."/>
            <person name="Hernandez I."/>
            <person name="Caminal M."/>
            <person name="Lara J.M."/>
            <person name="Fernandez C."/>
        </authorList>
    </citation>
    <scope>NUCLEOTIDE SEQUENCE [LARGE SCALE GENOMIC DNA]</scope>
    <source>
        <strain evidence="3 4">B2017</strain>
    </source>
</reference>
<feature type="domain" description="Bacterial Ig" evidence="2">
    <location>
        <begin position="323"/>
        <end position="403"/>
    </location>
</feature>
<dbReference type="Pfam" id="PF17936">
    <property type="entry name" value="Big_6"/>
    <property type="match status" value="6"/>
</dbReference>
<dbReference type="Proteomes" id="UP001165882">
    <property type="component" value="Unassembled WGS sequence"/>
</dbReference>
<dbReference type="RefSeq" id="WP_223817464.1">
    <property type="nucleotide sequence ID" value="NZ_QWEF01000031.1"/>
</dbReference>
<accession>A0ABY3CXD4</accession>
<feature type="non-terminal residue" evidence="3">
    <location>
        <position position="445"/>
    </location>
</feature>
<name>A0ABY3CXD4_9PSED</name>
<feature type="domain" description="Bacterial Ig" evidence="2">
    <location>
        <begin position="407"/>
        <end position="445"/>
    </location>
</feature>
<evidence type="ECO:0000259" key="2">
    <source>
        <dbReference type="Pfam" id="PF17936"/>
    </source>
</evidence>
<feature type="region of interest" description="Disordered" evidence="1">
    <location>
        <begin position="219"/>
        <end position="240"/>
    </location>
</feature>
<dbReference type="NCBIfam" id="NF033510">
    <property type="entry name" value="Ca_tandemer"/>
    <property type="match status" value="5"/>
</dbReference>
<proteinExistence type="predicted"/>
<evidence type="ECO:0000313" key="3">
    <source>
        <dbReference type="EMBL" id="TRZ56897.1"/>
    </source>
</evidence>
<evidence type="ECO:0000313" key="4">
    <source>
        <dbReference type="Proteomes" id="UP001165882"/>
    </source>
</evidence>
<dbReference type="Gene3D" id="2.60.40.10">
    <property type="entry name" value="Immunoglobulins"/>
    <property type="match status" value="5"/>
</dbReference>
<dbReference type="InterPro" id="IPR013783">
    <property type="entry name" value="Ig-like_fold"/>
</dbReference>
<feature type="domain" description="Bacterial Ig" evidence="2">
    <location>
        <begin position="62"/>
        <end position="144"/>
    </location>
</feature>
<evidence type="ECO:0000256" key="1">
    <source>
        <dbReference type="SAM" id="MobiDB-lite"/>
    </source>
</evidence>
<feature type="domain" description="Bacterial Ig" evidence="2">
    <location>
        <begin position="147"/>
        <end position="229"/>
    </location>
</feature>
<dbReference type="InterPro" id="IPR041498">
    <property type="entry name" value="Big_6"/>
</dbReference>
<protein>
    <submittedName>
        <fullName evidence="3">Ig-like domain repeat protein</fullName>
    </submittedName>
</protein>
<feature type="domain" description="Bacterial Ig" evidence="2">
    <location>
        <begin position="238"/>
        <end position="319"/>
    </location>
</feature>
<dbReference type="EMBL" id="QWEF01000031">
    <property type="protein sequence ID" value="TRZ56897.1"/>
    <property type="molecule type" value="Genomic_DNA"/>
</dbReference>
<organism evidence="3 4">
    <name type="scientific">Pseudomonas alloputida</name>
    <dbReference type="NCBI Taxonomy" id="1940621"/>
    <lineage>
        <taxon>Bacteria</taxon>
        <taxon>Pseudomonadati</taxon>
        <taxon>Pseudomonadota</taxon>
        <taxon>Gammaproteobacteria</taxon>
        <taxon>Pseudomonadales</taxon>
        <taxon>Pseudomonadaceae</taxon>
        <taxon>Pseudomonas</taxon>
    </lineage>
</organism>